<dbReference type="SUPFAM" id="SSF52972">
    <property type="entry name" value="ITPase-like"/>
    <property type="match status" value="1"/>
</dbReference>
<feature type="active site" description="Proton acceptor" evidence="10">
    <location>
        <position position="71"/>
    </location>
</feature>
<feature type="binding site" evidence="10">
    <location>
        <begin position="182"/>
        <end position="183"/>
    </location>
    <ligand>
        <name>substrate</name>
    </ligand>
</feature>
<comment type="caution">
    <text evidence="10">Lacks conserved residue(s) required for the propagation of feature annotation.</text>
</comment>
<evidence type="ECO:0000256" key="5">
    <source>
        <dbReference type="ARBA" id="ARBA00022801"/>
    </source>
</evidence>
<evidence type="ECO:0000256" key="9">
    <source>
        <dbReference type="ARBA" id="ARBA00052017"/>
    </source>
</evidence>
<dbReference type="HAMAP" id="MF_01405">
    <property type="entry name" value="Non_canon_purine_NTPase"/>
    <property type="match status" value="1"/>
</dbReference>
<name>A0A554A2R1_9BACI</name>
<feature type="binding site" evidence="10">
    <location>
        <begin position="154"/>
        <end position="157"/>
    </location>
    <ligand>
        <name>substrate</name>
    </ligand>
</feature>
<dbReference type="EC" id="3.6.1.66" evidence="10"/>
<dbReference type="PANTHER" id="PTHR11067:SF9">
    <property type="entry name" value="INOSINE TRIPHOSPHATE PYROPHOSPHATASE"/>
    <property type="match status" value="1"/>
</dbReference>
<dbReference type="InterPro" id="IPR002637">
    <property type="entry name" value="RdgB/HAM1"/>
</dbReference>
<comment type="catalytic activity">
    <reaction evidence="10">
        <text>ITP + H2O = IMP + diphosphate + H(+)</text>
        <dbReference type="Rhea" id="RHEA:29399"/>
        <dbReference type="ChEBI" id="CHEBI:15377"/>
        <dbReference type="ChEBI" id="CHEBI:15378"/>
        <dbReference type="ChEBI" id="CHEBI:33019"/>
        <dbReference type="ChEBI" id="CHEBI:58053"/>
        <dbReference type="ChEBI" id="CHEBI:61402"/>
        <dbReference type="EC" id="3.6.1.66"/>
    </reaction>
</comment>
<dbReference type="InterPro" id="IPR020922">
    <property type="entry name" value="dITP/XTP_pyrophosphatase"/>
</dbReference>
<comment type="catalytic activity">
    <reaction evidence="9 10">
        <text>XTP + H2O = XMP + diphosphate + H(+)</text>
        <dbReference type="Rhea" id="RHEA:28610"/>
        <dbReference type="ChEBI" id="CHEBI:15377"/>
        <dbReference type="ChEBI" id="CHEBI:15378"/>
        <dbReference type="ChEBI" id="CHEBI:33019"/>
        <dbReference type="ChEBI" id="CHEBI:57464"/>
        <dbReference type="ChEBI" id="CHEBI:61314"/>
        <dbReference type="EC" id="3.6.1.66"/>
    </reaction>
</comment>
<feature type="binding site" evidence="10">
    <location>
        <position position="71"/>
    </location>
    <ligand>
        <name>Mg(2+)</name>
        <dbReference type="ChEBI" id="CHEBI:18420"/>
    </ligand>
</feature>
<dbReference type="AlphaFoldDB" id="A0A554A2R1"/>
<dbReference type="PANTHER" id="PTHR11067">
    <property type="entry name" value="INOSINE TRIPHOSPHATE PYROPHOSPHATASE/HAM1 PROTEIN"/>
    <property type="match status" value="1"/>
</dbReference>
<gene>
    <name evidence="12" type="ORF">FN960_00015</name>
</gene>
<evidence type="ECO:0000256" key="4">
    <source>
        <dbReference type="ARBA" id="ARBA00022741"/>
    </source>
</evidence>
<evidence type="ECO:0000256" key="7">
    <source>
        <dbReference type="ARBA" id="ARBA00023080"/>
    </source>
</evidence>
<dbReference type="NCBIfam" id="NF011397">
    <property type="entry name" value="PRK14822.1"/>
    <property type="match status" value="1"/>
</dbReference>
<dbReference type="Pfam" id="PF01725">
    <property type="entry name" value="Ham1p_like"/>
    <property type="match status" value="1"/>
</dbReference>
<sequence>MATDIIIATTNKGKIKEFKQLFEGNERVIKSLLDYPHIMDIPEDGHTFHENAAIKAETLAGILNCTVIADDSGLEVDALNGAPGIYSARYAGEQKNDAANIEKLLKELEGTPEEKRTARFVCVIAVAQPGEETIYFKGQFDGIITSQPQGEKGFGYDPIFYIPELGQTAAEISSNEKNARSHRGKAIQELLKYKNLFNL</sequence>
<keyword evidence="7 10" id="KW-0546">Nucleotide metabolism</keyword>
<comment type="caution">
    <text evidence="12">The sequence shown here is derived from an EMBL/GenBank/DDBJ whole genome shotgun (WGS) entry which is preliminary data.</text>
</comment>
<feature type="binding site" evidence="10">
    <location>
        <begin position="9"/>
        <end position="14"/>
    </location>
    <ligand>
        <name>substrate</name>
    </ligand>
</feature>
<comment type="catalytic activity">
    <reaction evidence="8 10">
        <text>dITP + H2O = dIMP + diphosphate + H(+)</text>
        <dbReference type="Rhea" id="RHEA:28342"/>
        <dbReference type="ChEBI" id="CHEBI:15377"/>
        <dbReference type="ChEBI" id="CHEBI:15378"/>
        <dbReference type="ChEBI" id="CHEBI:33019"/>
        <dbReference type="ChEBI" id="CHEBI:61194"/>
        <dbReference type="ChEBI" id="CHEBI:61382"/>
        <dbReference type="EC" id="3.6.1.66"/>
    </reaction>
</comment>
<comment type="similarity">
    <text evidence="1 10 11">Belongs to the HAM1 NTPase family.</text>
</comment>
<dbReference type="GO" id="GO:0046872">
    <property type="term" value="F:metal ion binding"/>
    <property type="evidence" value="ECO:0007669"/>
    <property type="project" value="UniProtKB-KW"/>
</dbReference>
<dbReference type="GO" id="GO:0017111">
    <property type="term" value="F:ribonucleoside triphosphate phosphatase activity"/>
    <property type="evidence" value="ECO:0007669"/>
    <property type="project" value="InterPro"/>
</dbReference>
<dbReference type="Proteomes" id="UP000318521">
    <property type="component" value="Unassembled WGS sequence"/>
</dbReference>
<dbReference type="Gene3D" id="3.90.950.10">
    <property type="match status" value="1"/>
</dbReference>
<keyword evidence="13" id="KW-1185">Reference proteome</keyword>
<evidence type="ECO:0000256" key="3">
    <source>
        <dbReference type="ARBA" id="ARBA00022723"/>
    </source>
</evidence>
<evidence type="ECO:0000256" key="2">
    <source>
        <dbReference type="ARBA" id="ARBA00011738"/>
    </source>
</evidence>
<dbReference type="GO" id="GO:0035870">
    <property type="term" value="F:dITP diphosphatase activity"/>
    <property type="evidence" value="ECO:0007669"/>
    <property type="project" value="UniProtKB-UniRule"/>
</dbReference>
<protein>
    <recommendedName>
        <fullName evidence="10">dITP/XTP pyrophosphatase</fullName>
        <ecNumber evidence="10">3.6.1.66</ecNumber>
    </recommendedName>
    <alternativeName>
        <fullName evidence="10">Non-canonical purine NTP pyrophosphatase</fullName>
    </alternativeName>
    <alternativeName>
        <fullName evidence="10">Non-standard purine NTP pyrophosphatase</fullName>
    </alternativeName>
    <alternativeName>
        <fullName evidence="10">Nucleoside-triphosphate diphosphatase</fullName>
    </alternativeName>
    <alternativeName>
        <fullName evidence="10">Nucleoside-triphosphate pyrophosphatase</fullName>
        <shortName evidence="10">NTPase</shortName>
    </alternativeName>
</protein>
<evidence type="ECO:0000256" key="11">
    <source>
        <dbReference type="RuleBase" id="RU003781"/>
    </source>
</evidence>
<organism evidence="12 13">
    <name type="scientific">Alkalicoccobacillus porphyridii</name>
    <dbReference type="NCBI Taxonomy" id="2597270"/>
    <lineage>
        <taxon>Bacteria</taxon>
        <taxon>Bacillati</taxon>
        <taxon>Bacillota</taxon>
        <taxon>Bacilli</taxon>
        <taxon>Bacillales</taxon>
        <taxon>Bacillaceae</taxon>
        <taxon>Alkalicoccobacillus</taxon>
    </lineage>
</organism>
<feature type="binding site" evidence="10">
    <location>
        <position position="72"/>
    </location>
    <ligand>
        <name>substrate</name>
    </ligand>
</feature>
<proteinExistence type="inferred from homology"/>
<dbReference type="GO" id="GO:0036220">
    <property type="term" value="F:ITP diphosphatase activity"/>
    <property type="evidence" value="ECO:0007669"/>
    <property type="project" value="UniProtKB-UniRule"/>
</dbReference>
<comment type="function">
    <text evidence="10">Pyrophosphatase that catalyzes the hydrolysis of nucleoside triphosphates to their monophosphate derivatives, with a high preference for the non-canonical purine nucleotides XTP (xanthosine triphosphate), dITP (deoxyinosine triphosphate) and ITP. Seems to function as a house-cleaning enzyme that removes non-canonical purine nucleotides from the nucleotide pool, thus preventing their incorporation into DNA/RNA and avoiding chromosomal lesions.</text>
</comment>
<accession>A0A554A2R1</accession>
<comment type="subunit">
    <text evidence="2 10">Homodimer.</text>
</comment>
<evidence type="ECO:0000256" key="10">
    <source>
        <dbReference type="HAMAP-Rule" id="MF_01405"/>
    </source>
</evidence>
<dbReference type="RefSeq" id="WP_143846326.1">
    <property type="nucleotide sequence ID" value="NZ_VLXZ01000001.1"/>
</dbReference>
<dbReference type="FunFam" id="3.90.950.10:FF:000001">
    <property type="entry name" value="dITP/XTP pyrophosphatase"/>
    <property type="match status" value="1"/>
</dbReference>
<dbReference type="GO" id="GO:0009117">
    <property type="term" value="P:nucleotide metabolic process"/>
    <property type="evidence" value="ECO:0007669"/>
    <property type="project" value="UniProtKB-KW"/>
</dbReference>
<feature type="binding site" evidence="10">
    <location>
        <position position="177"/>
    </location>
    <ligand>
        <name>substrate</name>
    </ligand>
</feature>
<dbReference type="InterPro" id="IPR029001">
    <property type="entry name" value="ITPase-like_fam"/>
</dbReference>
<dbReference type="GO" id="GO:0000166">
    <property type="term" value="F:nucleotide binding"/>
    <property type="evidence" value="ECO:0007669"/>
    <property type="project" value="UniProtKB-KW"/>
</dbReference>
<dbReference type="GO" id="GO:0005829">
    <property type="term" value="C:cytosol"/>
    <property type="evidence" value="ECO:0007669"/>
    <property type="project" value="TreeGrafter"/>
</dbReference>
<evidence type="ECO:0000256" key="1">
    <source>
        <dbReference type="ARBA" id="ARBA00008023"/>
    </source>
</evidence>
<reference evidence="12 13" key="1">
    <citation type="submission" date="2019-07" db="EMBL/GenBank/DDBJ databases">
        <authorList>
            <person name="Park Y.J."/>
            <person name="Jeong S.E."/>
            <person name="Jung H.S."/>
        </authorList>
    </citation>
    <scope>NUCLEOTIDE SEQUENCE [LARGE SCALE GENOMIC DNA]</scope>
    <source>
        <strain evidence="13">P16(2019)</strain>
    </source>
</reference>
<evidence type="ECO:0000256" key="6">
    <source>
        <dbReference type="ARBA" id="ARBA00022842"/>
    </source>
</evidence>
<comment type="cofactor">
    <cofactor evidence="10">
        <name>Mg(2+)</name>
        <dbReference type="ChEBI" id="CHEBI:18420"/>
    </cofactor>
    <text evidence="10">Binds 1 Mg(2+) ion per subunit.</text>
</comment>
<dbReference type="NCBIfam" id="TIGR00042">
    <property type="entry name" value="RdgB/HAM1 family non-canonical purine NTP pyrophosphatase"/>
    <property type="match status" value="1"/>
</dbReference>
<keyword evidence="4 10" id="KW-0547">Nucleotide-binding</keyword>
<dbReference type="CDD" id="cd00515">
    <property type="entry name" value="HAM1"/>
    <property type="match status" value="1"/>
</dbReference>
<dbReference type="GO" id="GO:0009146">
    <property type="term" value="P:purine nucleoside triphosphate catabolic process"/>
    <property type="evidence" value="ECO:0007669"/>
    <property type="project" value="UniProtKB-UniRule"/>
</dbReference>
<dbReference type="GO" id="GO:0036222">
    <property type="term" value="F:XTP diphosphatase activity"/>
    <property type="evidence" value="ECO:0007669"/>
    <property type="project" value="UniProtKB-UniRule"/>
</dbReference>
<dbReference type="OrthoDB" id="9807456at2"/>
<evidence type="ECO:0000313" key="12">
    <source>
        <dbReference type="EMBL" id="TSB47980.1"/>
    </source>
</evidence>
<keyword evidence="3 10" id="KW-0479">Metal-binding</keyword>
<evidence type="ECO:0000313" key="13">
    <source>
        <dbReference type="Proteomes" id="UP000318521"/>
    </source>
</evidence>
<keyword evidence="6 10" id="KW-0460">Magnesium</keyword>
<evidence type="ECO:0000256" key="8">
    <source>
        <dbReference type="ARBA" id="ARBA00051875"/>
    </source>
</evidence>
<keyword evidence="5 10" id="KW-0378">Hydrolase</keyword>
<dbReference type="EMBL" id="VLXZ01000001">
    <property type="protein sequence ID" value="TSB47980.1"/>
    <property type="molecule type" value="Genomic_DNA"/>
</dbReference>